<sequence length="141" mass="15426">MWNYLWPVLVVIGANTFYNIAAKSTPQNVNSFASLVVTYLVAALLAMVLFFITSPNKNLMSEFSKINWTSIVFGIAIVALEFGYINLYRAGWKVSVGSLVTNIGLACVLLIVGVLLYKEVISLRQMIGMAICAVGLILISK</sequence>
<feature type="transmembrane region" description="Helical" evidence="2">
    <location>
        <begin position="123"/>
        <end position="140"/>
    </location>
</feature>
<keyword evidence="2" id="KW-0812">Transmembrane</keyword>
<organism evidence="4 5">
    <name type="scientific">Clostridium facile</name>
    <dbReference type="NCBI Taxonomy" id="2763035"/>
    <lineage>
        <taxon>Bacteria</taxon>
        <taxon>Bacillati</taxon>
        <taxon>Bacillota</taxon>
        <taxon>Clostridia</taxon>
        <taxon>Eubacteriales</taxon>
        <taxon>Clostridiaceae</taxon>
        <taxon>Clostridium</taxon>
    </lineage>
</organism>
<feature type="transmembrane region" description="Helical" evidence="2">
    <location>
        <begin position="66"/>
        <end position="87"/>
    </location>
</feature>
<evidence type="ECO:0000256" key="1">
    <source>
        <dbReference type="ARBA" id="ARBA00007362"/>
    </source>
</evidence>
<feature type="transmembrane region" description="Helical" evidence="2">
    <location>
        <begin position="99"/>
        <end position="117"/>
    </location>
</feature>
<dbReference type="Proteomes" id="UP000649151">
    <property type="component" value="Unassembled WGS sequence"/>
</dbReference>
<feature type="domain" description="EamA" evidence="3">
    <location>
        <begin position="16"/>
        <end position="140"/>
    </location>
</feature>
<dbReference type="RefSeq" id="WP_186996168.1">
    <property type="nucleotide sequence ID" value="NZ_JACOQK010000001.1"/>
</dbReference>
<evidence type="ECO:0000259" key="3">
    <source>
        <dbReference type="Pfam" id="PF00892"/>
    </source>
</evidence>
<accession>A0ABR7IPG7</accession>
<reference evidence="4 5" key="1">
    <citation type="submission" date="2020-08" db="EMBL/GenBank/DDBJ databases">
        <title>Genome public.</title>
        <authorList>
            <person name="Liu C."/>
            <person name="Sun Q."/>
        </authorList>
    </citation>
    <scope>NUCLEOTIDE SEQUENCE [LARGE SCALE GENOMIC DNA]</scope>
    <source>
        <strain evidence="4 5">NSJ-27</strain>
    </source>
</reference>
<feature type="transmembrane region" description="Helical" evidence="2">
    <location>
        <begin position="34"/>
        <end position="54"/>
    </location>
</feature>
<dbReference type="InterPro" id="IPR000620">
    <property type="entry name" value="EamA_dom"/>
</dbReference>
<proteinExistence type="inferred from homology"/>
<keyword evidence="2" id="KW-0472">Membrane</keyword>
<evidence type="ECO:0000313" key="4">
    <source>
        <dbReference type="EMBL" id="MBC5787016.1"/>
    </source>
</evidence>
<name>A0ABR7IPG7_9CLOT</name>
<keyword evidence="2" id="KW-1133">Transmembrane helix</keyword>
<comment type="similarity">
    <text evidence="1">Belongs to the EamA transporter family.</text>
</comment>
<keyword evidence="5" id="KW-1185">Reference proteome</keyword>
<protein>
    <submittedName>
        <fullName evidence="4">EamA family transporter</fullName>
    </submittedName>
</protein>
<dbReference type="Pfam" id="PF00892">
    <property type="entry name" value="EamA"/>
    <property type="match status" value="1"/>
</dbReference>
<feature type="transmembrane region" description="Helical" evidence="2">
    <location>
        <begin position="6"/>
        <end position="22"/>
    </location>
</feature>
<gene>
    <name evidence="4" type="ORF">H8Z77_03120</name>
</gene>
<dbReference type="EMBL" id="JACOQK010000001">
    <property type="protein sequence ID" value="MBC5787016.1"/>
    <property type="molecule type" value="Genomic_DNA"/>
</dbReference>
<evidence type="ECO:0000313" key="5">
    <source>
        <dbReference type="Proteomes" id="UP000649151"/>
    </source>
</evidence>
<comment type="caution">
    <text evidence="4">The sequence shown here is derived from an EMBL/GenBank/DDBJ whole genome shotgun (WGS) entry which is preliminary data.</text>
</comment>
<evidence type="ECO:0000256" key="2">
    <source>
        <dbReference type="SAM" id="Phobius"/>
    </source>
</evidence>